<dbReference type="EMBL" id="QGKX02000088">
    <property type="protein sequence ID" value="KAF3587860.1"/>
    <property type="molecule type" value="Genomic_DNA"/>
</dbReference>
<dbReference type="Proteomes" id="UP000712600">
    <property type="component" value="Unassembled WGS sequence"/>
</dbReference>
<evidence type="ECO:0000256" key="1">
    <source>
        <dbReference type="SAM" id="MobiDB-lite"/>
    </source>
</evidence>
<evidence type="ECO:0000313" key="3">
    <source>
        <dbReference type="Proteomes" id="UP000712600"/>
    </source>
</evidence>
<organism evidence="2 3">
    <name type="scientific">Brassica cretica</name>
    <name type="common">Mustard</name>
    <dbReference type="NCBI Taxonomy" id="69181"/>
    <lineage>
        <taxon>Eukaryota</taxon>
        <taxon>Viridiplantae</taxon>
        <taxon>Streptophyta</taxon>
        <taxon>Embryophyta</taxon>
        <taxon>Tracheophyta</taxon>
        <taxon>Spermatophyta</taxon>
        <taxon>Magnoliopsida</taxon>
        <taxon>eudicotyledons</taxon>
        <taxon>Gunneridae</taxon>
        <taxon>Pentapetalae</taxon>
        <taxon>rosids</taxon>
        <taxon>malvids</taxon>
        <taxon>Brassicales</taxon>
        <taxon>Brassicaceae</taxon>
        <taxon>Brassiceae</taxon>
        <taxon>Brassica</taxon>
    </lineage>
</organism>
<accession>A0A8S9S3U6</accession>
<comment type="caution">
    <text evidence="2">The sequence shown here is derived from an EMBL/GenBank/DDBJ whole genome shotgun (WGS) entry which is preliminary data.</text>
</comment>
<gene>
    <name evidence="2" type="ORF">F2Q69_00028631</name>
</gene>
<name>A0A8S9S3U6_BRACR</name>
<evidence type="ECO:0000313" key="2">
    <source>
        <dbReference type="EMBL" id="KAF3587860.1"/>
    </source>
</evidence>
<proteinExistence type="predicted"/>
<reference evidence="2" key="1">
    <citation type="submission" date="2019-12" db="EMBL/GenBank/DDBJ databases">
        <title>Genome sequencing and annotation of Brassica cretica.</title>
        <authorList>
            <person name="Studholme D.J."/>
            <person name="Sarris P."/>
        </authorList>
    </citation>
    <scope>NUCLEOTIDE SEQUENCE</scope>
    <source>
        <strain evidence="2">PFS-109/04</strain>
        <tissue evidence="2">Leaf</tissue>
    </source>
</reference>
<sequence length="87" mass="9631">MPASPCLLQPPCVALPPPHNSHCDHGWSCLLHHQASSASSTIKLFLHPPPSFTKNKQKSDSKRETKTATERYMSNRGVVVNGERDIK</sequence>
<protein>
    <submittedName>
        <fullName evidence="2">Uncharacterized protein</fullName>
    </submittedName>
</protein>
<feature type="region of interest" description="Disordered" evidence="1">
    <location>
        <begin position="44"/>
        <end position="69"/>
    </location>
</feature>
<dbReference type="AlphaFoldDB" id="A0A8S9S3U6"/>
<feature type="compositionally biased region" description="Basic and acidic residues" evidence="1">
    <location>
        <begin position="57"/>
        <end position="69"/>
    </location>
</feature>